<dbReference type="InterPro" id="IPR004839">
    <property type="entry name" value="Aminotransferase_I/II_large"/>
</dbReference>
<organism evidence="6">
    <name type="scientific">marine metagenome</name>
    <dbReference type="NCBI Taxonomy" id="408172"/>
    <lineage>
        <taxon>unclassified sequences</taxon>
        <taxon>metagenomes</taxon>
        <taxon>ecological metagenomes</taxon>
    </lineage>
</organism>
<dbReference type="GO" id="GO:1901605">
    <property type="term" value="P:alpha-amino acid metabolic process"/>
    <property type="evidence" value="ECO:0007669"/>
    <property type="project" value="TreeGrafter"/>
</dbReference>
<evidence type="ECO:0000256" key="2">
    <source>
        <dbReference type="ARBA" id="ARBA00022576"/>
    </source>
</evidence>
<gene>
    <name evidence="6" type="ORF">METZ01_LOCUS28795</name>
</gene>
<protein>
    <recommendedName>
        <fullName evidence="5">Aminotransferase class I/classII large domain-containing protein</fullName>
    </recommendedName>
</protein>
<feature type="domain" description="Aminotransferase class I/classII large" evidence="5">
    <location>
        <begin position="45"/>
        <end position="386"/>
    </location>
</feature>
<dbReference type="GO" id="GO:0008483">
    <property type="term" value="F:transaminase activity"/>
    <property type="evidence" value="ECO:0007669"/>
    <property type="project" value="UniProtKB-KW"/>
</dbReference>
<dbReference type="PANTHER" id="PTHR42790:SF19">
    <property type="entry name" value="KYNURENINE_ALPHA-AMINOADIPATE AMINOTRANSFERASE, MITOCHONDRIAL"/>
    <property type="match status" value="1"/>
</dbReference>
<evidence type="ECO:0000256" key="4">
    <source>
        <dbReference type="ARBA" id="ARBA00022898"/>
    </source>
</evidence>
<keyword evidence="2" id="KW-0032">Aminotransferase</keyword>
<dbReference type="SUPFAM" id="SSF53383">
    <property type="entry name" value="PLP-dependent transferases"/>
    <property type="match status" value="1"/>
</dbReference>
<proteinExistence type="predicted"/>
<dbReference type="InterPro" id="IPR015421">
    <property type="entry name" value="PyrdxlP-dep_Trfase_major"/>
</dbReference>
<evidence type="ECO:0000259" key="5">
    <source>
        <dbReference type="Pfam" id="PF00155"/>
    </source>
</evidence>
<keyword evidence="3" id="KW-0808">Transferase</keyword>
<dbReference type="PANTHER" id="PTHR42790">
    <property type="entry name" value="AMINOTRANSFERASE"/>
    <property type="match status" value="1"/>
</dbReference>
<dbReference type="InterPro" id="IPR015422">
    <property type="entry name" value="PyrdxlP-dep_Trfase_small"/>
</dbReference>
<dbReference type="Pfam" id="PF00155">
    <property type="entry name" value="Aminotran_1_2"/>
    <property type="match status" value="1"/>
</dbReference>
<dbReference type="EMBL" id="UINC01001261">
    <property type="protein sequence ID" value="SUZ75941.1"/>
    <property type="molecule type" value="Genomic_DNA"/>
</dbReference>
<keyword evidence="4" id="KW-0663">Pyridoxal phosphate</keyword>
<dbReference type="InterPro" id="IPR050859">
    <property type="entry name" value="Class-I_PLP-dep_aminotransf"/>
</dbReference>
<dbReference type="GO" id="GO:0030170">
    <property type="term" value="F:pyridoxal phosphate binding"/>
    <property type="evidence" value="ECO:0007669"/>
    <property type="project" value="InterPro"/>
</dbReference>
<dbReference type="Gene3D" id="3.90.1150.10">
    <property type="entry name" value="Aspartate Aminotransferase, domain 1"/>
    <property type="match status" value="1"/>
</dbReference>
<accession>A0A381Q9D1</accession>
<dbReference type="AlphaFoldDB" id="A0A381Q9D1"/>
<evidence type="ECO:0000256" key="3">
    <source>
        <dbReference type="ARBA" id="ARBA00022679"/>
    </source>
</evidence>
<sequence>MGFEISELYRQDLPPAEAKWGGIPSFSFVGGNNDEDNVPVAGLTEAVQRVLQREGRKLAVYNLGGSPLGHEDLRRFICEKLGVRAATSVNVDEVLVTSGSLQALDLVNDLLLLPGDNVIVEEATYGGMISRLNRLGVVVHGVGLDQHGVRPDHLVELLESCSSQGRPAKYLYTIPTVQNPTGSCMPLERRLEILAAMDGFQTAIFEDDCYADLLWGCDRPPTLWELDGPNRRVIYCGSFSKSIAPALRVGYLVAESPVLQQILSLKTDAGSGALEQMVVAEYASAHFDKHAERLTSVLRGKAEAMAEAIRQNFGDSVHFDMPQGGIFIWLTFADGVNTADFSLEAADSEIEFNAGAGWSVDPVWGANKMRLCFGNPSVEAIREGVQRLAEIMKMTSTGNGS</sequence>
<evidence type="ECO:0000313" key="6">
    <source>
        <dbReference type="EMBL" id="SUZ75941.1"/>
    </source>
</evidence>
<dbReference type="InterPro" id="IPR015424">
    <property type="entry name" value="PyrdxlP-dep_Trfase"/>
</dbReference>
<evidence type="ECO:0000256" key="1">
    <source>
        <dbReference type="ARBA" id="ARBA00001933"/>
    </source>
</evidence>
<name>A0A381Q9D1_9ZZZZ</name>
<dbReference type="Gene3D" id="3.40.640.10">
    <property type="entry name" value="Type I PLP-dependent aspartate aminotransferase-like (Major domain)"/>
    <property type="match status" value="1"/>
</dbReference>
<dbReference type="CDD" id="cd00609">
    <property type="entry name" value="AAT_like"/>
    <property type="match status" value="1"/>
</dbReference>
<reference evidence="6" key="1">
    <citation type="submission" date="2018-05" db="EMBL/GenBank/DDBJ databases">
        <authorList>
            <person name="Lanie J.A."/>
            <person name="Ng W.-L."/>
            <person name="Kazmierczak K.M."/>
            <person name="Andrzejewski T.M."/>
            <person name="Davidsen T.M."/>
            <person name="Wayne K.J."/>
            <person name="Tettelin H."/>
            <person name="Glass J.I."/>
            <person name="Rusch D."/>
            <person name="Podicherti R."/>
            <person name="Tsui H.-C.T."/>
            <person name="Winkler M.E."/>
        </authorList>
    </citation>
    <scope>NUCLEOTIDE SEQUENCE</scope>
</reference>
<comment type="cofactor">
    <cofactor evidence="1">
        <name>pyridoxal 5'-phosphate</name>
        <dbReference type="ChEBI" id="CHEBI:597326"/>
    </cofactor>
</comment>